<proteinExistence type="predicted"/>
<dbReference type="GO" id="GO:0000155">
    <property type="term" value="F:phosphorelay sensor kinase activity"/>
    <property type="evidence" value="ECO:0007669"/>
    <property type="project" value="TreeGrafter"/>
</dbReference>
<reference evidence="2 3" key="1">
    <citation type="journal article" date="2019" name="Nat. Med.">
        <title>A library of human gut bacterial isolates paired with longitudinal multiomics data enables mechanistic microbiome research.</title>
        <authorList>
            <person name="Poyet M."/>
            <person name="Groussin M."/>
            <person name="Gibbons S.M."/>
            <person name="Avila-Pacheco J."/>
            <person name="Jiang X."/>
            <person name="Kearney S.M."/>
            <person name="Perrotta A.R."/>
            <person name="Berdy B."/>
            <person name="Zhao S."/>
            <person name="Lieberman T.D."/>
            <person name="Swanson P.K."/>
            <person name="Smith M."/>
            <person name="Roesemann S."/>
            <person name="Alexander J.E."/>
            <person name="Rich S.A."/>
            <person name="Livny J."/>
            <person name="Vlamakis H."/>
            <person name="Clish C."/>
            <person name="Bullock K."/>
            <person name="Deik A."/>
            <person name="Scott J."/>
            <person name="Pierce K.A."/>
            <person name="Xavier R.J."/>
            <person name="Alm E.J."/>
        </authorList>
    </citation>
    <scope>NUCLEOTIDE SEQUENCE [LARGE SCALE GENOMIC DNA]</scope>
    <source>
        <strain evidence="2 3">BIOML-A165</strain>
    </source>
</reference>
<dbReference type="SUPFAM" id="SSF63829">
    <property type="entry name" value="Calcium-dependent phosphotriesterase"/>
    <property type="match status" value="1"/>
</dbReference>
<dbReference type="Proteomes" id="UP000460317">
    <property type="component" value="Unassembled WGS sequence"/>
</dbReference>
<dbReference type="AlphaFoldDB" id="A0A7J5J9V1"/>
<dbReference type="PANTHER" id="PTHR43547:SF2">
    <property type="entry name" value="HYBRID SIGNAL TRANSDUCTION HISTIDINE KINASE C"/>
    <property type="match status" value="1"/>
</dbReference>
<comment type="caution">
    <text evidence="2">The sequence shown here is derived from an EMBL/GenBank/DDBJ whole genome shotgun (WGS) entry which is preliminary data.</text>
</comment>
<gene>
    <name evidence="2" type="ORF">GAN93_27600</name>
</gene>
<organism evidence="2 3">
    <name type="scientific">Bacteroides thetaiotaomicron</name>
    <dbReference type="NCBI Taxonomy" id="818"/>
    <lineage>
        <taxon>Bacteria</taxon>
        <taxon>Pseudomonadati</taxon>
        <taxon>Bacteroidota</taxon>
        <taxon>Bacteroidia</taxon>
        <taxon>Bacteroidales</taxon>
        <taxon>Bacteroidaceae</taxon>
        <taxon>Bacteroides</taxon>
    </lineage>
</organism>
<sequence>MEYLLKMLFFANIASNLKVESMHLAHRNCEYILGVIYLFVFPVLLWADNKVNTYHFKSISTSVNFPTNEVRKLFQDSQGYIWISTYNGLLRYDGYSIVVYKPDGVNHGRSIDSFVNMVAEDKENNLWIGTHNGLYVLHKETDEIEKIISPLLQVSNVESILYASNGDLWVGSNKGLFRRKAGSRTFDCEKNMDIKSVVEDRKGQIWIGTWEQGLLRYSPQEELYYTYDGINPGNSAHVIFQDEAGNIWIGTWRYGLVKLINPYDS</sequence>
<name>A0A7J5J9V1_BACT4</name>
<feature type="non-terminal residue" evidence="2">
    <location>
        <position position="265"/>
    </location>
</feature>
<dbReference type="Gene3D" id="2.130.10.10">
    <property type="entry name" value="YVTN repeat-like/Quinoprotein amine dehydrogenase"/>
    <property type="match status" value="1"/>
</dbReference>
<protein>
    <submittedName>
        <fullName evidence="2">Hybrid sensor histidine kinase/response regulator</fullName>
    </submittedName>
</protein>
<evidence type="ECO:0000256" key="1">
    <source>
        <dbReference type="ARBA" id="ARBA00022553"/>
    </source>
</evidence>
<dbReference type="InterPro" id="IPR011110">
    <property type="entry name" value="Reg_prop"/>
</dbReference>
<evidence type="ECO:0000313" key="2">
    <source>
        <dbReference type="EMBL" id="KAB4442757.1"/>
    </source>
</evidence>
<dbReference type="PANTHER" id="PTHR43547">
    <property type="entry name" value="TWO-COMPONENT HISTIDINE KINASE"/>
    <property type="match status" value="1"/>
</dbReference>
<keyword evidence="2" id="KW-0808">Transferase</keyword>
<accession>A0A7J5J9V1</accession>
<evidence type="ECO:0000313" key="3">
    <source>
        <dbReference type="Proteomes" id="UP000460317"/>
    </source>
</evidence>
<dbReference type="EMBL" id="WCSB01000323">
    <property type="protein sequence ID" value="KAB4442757.1"/>
    <property type="molecule type" value="Genomic_DNA"/>
</dbReference>
<keyword evidence="1" id="KW-0597">Phosphoprotein</keyword>
<dbReference type="InterPro" id="IPR015943">
    <property type="entry name" value="WD40/YVTN_repeat-like_dom_sf"/>
</dbReference>
<dbReference type="Pfam" id="PF07494">
    <property type="entry name" value="Reg_prop"/>
    <property type="match status" value="4"/>
</dbReference>
<keyword evidence="2" id="KW-0418">Kinase</keyword>